<dbReference type="PROSITE" id="PS50110">
    <property type="entry name" value="RESPONSE_REGULATORY"/>
    <property type="match status" value="1"/>
</dbReference>
<dbReference type="EMBL" id="CP001804">
    <property type="protein sequence ID" value="ACY12926.1"/>
    <property type="molecule type" value="Genomic_DNA"/>
</dbReference>
<keyword evidence="8" id="KW-1185">Reference proteome</keyword>
<dbReference type="InterPro" id="IPR036890">
    <property type="entry name" value="HATPase_C_sf"/>
</dbReference>
<dbReference type="Gene3D" id="1.10.287.130">
    <property type="match status" value="1"/>
</dbReference>
<dbReference type="eggNOG" id="COG4191">
    <property type="taxonomic scope" value="Bacteria"/>
</dbReference>
<evidence type="ECO:0000259" key="6">
    <source>
        <dbReference type="PROSITE" id="PS50110"/>
    </source>
</evidence>
<dbReference type="AlphaFoldDB" id="D0LHR4"/>
<proteinExistence type="predicted"/>
<evidence type="ECO:0000256" key="1">
    <source>
        <dbReference type="ARBA" id="ARBA00000085"/>
    </source>
</evidence>
<feature type="domain" description="Histidine kinase" evidence="5">
    <location>
        <begin position="185"/>
        <end position="403"/>
    </location>
</feature>
<keyword evidence="7" id="KW-0418">Kinase</keyword>
<dbReference type="KEGG" id="hoh:Hoch_0285"/>
<dbReference type="PANTHER" id="PTHR43065:SF42">
    <property type="entry name" value="TWO-COMPONENT SENSOR PPRA"/>
    <property type="match status" value="1"/>
</dbReference>
<dbReference type="CDD" id="cd00082">
    <property type="entry name" value="HisKA"/>
    <property type="match status" value="1"/>
</dbReference>
<evidence type="ECO:0000256" key="3">
    <source>
        <dbReference type="ARBA" id="ARBA00022553"/>
    </source>
</evidence>
<organism evidence="7 8">
    <name type="scientific">Haliangium ochraceum (strain DSM 14365 / JCM 11303 / SMP-2)</name>
    <dbReference type="NCBI Taxonomy" id="502025"/>
    <lineage>
        <taxon>Bacteria</taxon>
        <taxon>Pseudomonadati</taxon>
        <taxon>Myxococcota</taxon>
        <taxon>Polyangia</taxon>
        <taxon>Haliangiales</taxon>
        <taxon>Kofleriaceae</taxon>
        <taxon>Haliangium</taxon>
    </lineage>
</organism>
<keyword evidence="7" id="KW-0808">Transferase</keyword>
<dbReference type="GO" id="GO:0000155">
    <property type="term" value="F:phosphorelay sensor kinase activity"/>
    <property type="evidence" value="ECO:0007669"/>
    <property type="project" value="InterPro"/>
</dbReference>
<dbReference type="InterPro" id="IPR003594">
    <property type="entry name" value="HATPase_dom"/>
</dbReference>
<evidence type="ECO:0000259" key="5">
    <source>
        <dbReference type="PROSITE" id="PS50109"/>
    </source>
</evidence>
<feature type="domain" description="Response regulatory" evidence="6">
    <location>
        <begin position="5"/>
        <end position="119"/>
    </location>
</feature>
<dbReference type="CDD" id="cd00075">
    <property type="entry name" value="HATPase"/>
    <property type="match status" value="1"/>
</dbReference>
<sequence>MADVLLFLVADNPLSARDLGTALAHASGYDVQVYTTVDEAREQAARPDALIVVHRSVGMNGVGLVRELRRNDKALVALVVTRRTDEAATATAIAEVGHLFHVYEPCWARDVLCRVDSGLEQQRLRRELSRARAESETWVHALDSCAGEVQRAEAELRTTHSSLRTATERLVEAEQIAAVGRVAAAIAHELSRQLALVGYAEAIKSRVAEDPELVELADIIVAAQKRLASMIDEIRDFATGDAREVRDLRREPADMAAVVDEALAIMRYDRDVCRRVIERRYRARPLAALHRQKFSQVIINLISNAVVATRPGDVIEVELDVDESSADAGPGTATLTVRDSGVGMSPEVLARLGEPFFTTRAERGSGLGVGICMRIIEEHGGVIGYESELGRGTTARIAIPLLSDGAIGGAL</sequence>
<dbReference type="InterPro" id="IPR011006">
    <property type="entry name" value="CheY-like_superfamily"/>
</dbReference>
<dbReference type="Gene3D" id="3.30.565.10">
    <property type="entry name" value="Histidine kinase-like ATPase, C-terminal domain"/>
    <property type="match status" value="1"/>
</dbReference>
<dbReference type="Proteomes" id="UP000001880">
    <property type="component" value="Chromosome"/>
</dbReference>
<dbReference type="PRINTS" id="PR00344">
    <property type="entry name" value="BCTRLSENSOR"/>
</dbReference>
<comment type="catalytic activity">
    <reaction evidence="1">
        <text>ATP + protein L-histidine = ADP + protein N-phospho-L-histidine.</text>
        <dbReference type="EC" id="2.7.13.3"/>
    </reaction>
</comment>
<dbReference type="HOGENOM" id="CLU_000445_114_72_7"/>
<accession>D0LHR4</accession>
<evidence type="ECO:0000313" key="8">
    <source>
        <dbReference type="Proteomes" id="UP000001880"/>
    </source>
</evidence>
<dbReference type="SUPFAM" id="SSF52172">
    <property type="entry name" value="CheY-like"/>
    <property type="match status" value="1"/>
</dbReference>
<dbReference type="SUPFAM" id="SSF55874">
    <property type="entry name" value="ATPase domain of HSP90 chaperone/DNA topoisomerase II/histidine kinase"/>
    <property type="match status" value="1"/>
</dbReference>
<dbReference type="InterPro" id="IPR003661">
    <property type="entry name" value="HisK_dim/P_dom"/>
</dbReference>
<comment type="caution">
    <text evidence="4">Lacks conserved residue(s) required for the propagation of feature annotation.</text>
</comment>
<dbReference type="eggNOG" id="COG0745">
    <property type="taxonomic scope" value="Bacteria"/>
</dbReference>
<dbReference type="STRING" id="502025.Hoch_0285"/>
<dbReference type="PROSITE" id="PS50109">
    <property type="entry name" value="HIS_KIN"/>
    <property type="match status" value="1"/>
</dbReference>
<dbReference type="SMART" id="SM00388">
    <property type="entry name" value="HisKA"/>
    <property type="match status" value="1"/>
</dbReference>
<evidence type="ECO:0000256" key="2">
    <source>
        <dbReference type="ARBA" id="ARBA00012438"/>
    </source>
</evidence>
<dbReference type="InterPro" id="IPR036097">
    <property type="entry name" value="HisK_dim/P_sf"/>
</dbReference>
<dbReference type="PANTHER" id="PTHR43065">
    <property type="entry name" value="SENSOR HISTIDINE KINASE"/>
    <property type="match status" value="1"/>
</dbReference>
<dbReference type="Gene3D" id="3.40.50.2300">
    <property type="match status" value="1"/>
</dbReference>
<dbReference type="SMART" id="SM00387">
    <property type="entry name" value="HATPase_c"/>
    <property type="match status" value="1"/>
</dbReference>
<evidence type="ECO:0000313" key="7">
    <source>
        <dbReference type="EMBL" id="ACY12926.1"/>
    </source>
</evidence>
<dbReference type="InterPro" id="IPR004358">
    <property type="entry name" value="Sig_transdc_His_kin-like_C"/>
</dbReference>
<dbReference type="SUPFAM" id="SSF47384">
    <property type="entry name" value="Homodimeric domain of signal transducing histidine kinase"/>
    <property type="match status" value="1"/>
</dbReference>
<dbReference type="EC" id="2.7.13.3" evidence="2"/>
<dbReference type="InterPro" id="IPR001789">
    <property type="entry name" value="Sig_transdc_resp-reg_receiver"/>
</dbReference>
<dbReference type="Pfam" id="PF02518">
    <property type="entry name" value="HATPase_c"/>
    <property type="match status" value="1"/>
</dbReference>
<reference evidence="7 8" key="1">
    <citation type="journal article" date="2010" name="Stand. Genomic Sci.">
        <title>Complete genome sequence of Haliangium ochraceum type strain (SMP-2).</title>
        <authorList>
            <consortium name="US DOE Joint Genome Institute (JGI-PGF)"/>
            <person name="Ivanova N."/>
            <person name="Daum C."/>
            <person name="Lang E."/>
            <person name="Abt B."/>
            <person name="Kopitz M."/>
            <person name="Saunders E."/>
            <person name="Lapidus A."/>
            <person name="Lucas S."/>
            <person name="Glavina Del Rio T."/>
            <person name="Nolan M."/>
            <person name="Tice H."/>
            <person name="Copeland A."/>
            <person name="Cheng J.F."/>
            <person name="Chen F."/>
            <person name="Bruce D."/>
            <person name="Goodwin L."/>
            <person name="Pitluck S."/>
            <person name="Mavromatis K."/>
            <person name="Pati A."/>
            <person name="Mikhailova N."/>
            <person name="Chen A."/>
            <person name="Palaniappan K."/>
            <person name="Land M."/>
            <person name="Hauser L."/>
            <person name="Chang Y.J."/>
            <person name="Jeffries C.D."/>
            <person name="Detter J.C."/>
            <person name="Brettin T."/>
            <person name="Rohde M."/>
            <person name="Goker M."/>
            <person name="Bristow J."/>
            <person name="Markowitz V."/>
            <person name="Eisen J.A."/>
            <person name="Hugenholtz P."/>
            <person name="Kyrpides N.C."/>
            <person name="Klenk H.P."/>
        </authorList>
    </citation>
    <scope>NUCLEOTIDE SEQUENCE [LARGE SCALE GENOMIC DNA]</scope>
    <source>
        <strain evidence="8">DSM 14365 / CIP 107738 / JCM 11303 / AJ 13395 / SMP-2</strain>
    </source>
</reference>
<dbReference type="OrthoDB" id="5468627at2"/>
<dbReference type="InterPro" id="IPR005467">
    <property type="entry name" value="His_kinase_dom"/>
</dbReference>
<protein>
    <recommendedName>
        <fullName evidence="2">histidine kinase</fullName>
        <ecNumber evidence="2">2.7.13.3</ecNumber>
    </recommendedName>
</protein>
<keyword evidence="3" id="KW-0597">Phosphoprotein</keyword>
<name>D0LHR4_HALO1</name>
<gene>
    <name evidence="7" type="ordered locus">Hoch_0285</name>
</gene>
<evidence type="ECO:0000256" key="4">
    <source>
        <dbReference type="PROSITE-ProRule" id="PRU00169"/>
    </source>
</evidence>